<evidence type="ECO:0000256" key="2">
    <source>
        <dbReference type="ARBA" id="ARBA00022643"/>
    </source>
</evidence>
<feature type="non-terminal residue" evidence="5">
    <location>
        <position position="88"/>
    </location>
</feature>
<dbReference type="EMBL" id="DQID01000094">
    <property type="protein sequence ID" value="HCT13841.1"/>
    <property type="molecule type" value="Genomic_DNA"/>
</dbReference>
<sequence length="88" mass="9888">MTTTTDRQLVLNAFVYPEGHHEAAWRHPSTTPERLHDPEYFVEIARTAERGKLDAVFLADGPALNDRTEFRPAEGFEPLTLLAAIAAR</sequence>
<dbReference type="GO" id="GO:0004497">
    <property type="term" value="F:monooxygenase activity"/>
    <property type="evidence" value="ECO:0007669"/>
    <property type="project" value="UniProtKB-KW"/>
</dbReference>
<dbReference type="InterPro" id="IPR036661">
    <property type="entry name" value="Luciferase-like_sf"/>
</dbReference>
<dbReference type="PANTHER" id="PTHR30011:SF16">
    <property type="entry name" value="C2H2 FINGER DOMAIN TRANSCRIPTION FACTOR (EUROFUNG)-RELATED"/>
    <property type="match status" value="1"/>
</dbReference>
<evidence type="ECO:0000256" key="3">
    <source>
        <dbReference type="ARBA" id="ARBA00023002"/>
    </source>
</evidence>
<accession>A0A3D4SXW6</accession>
<dbReference type="PANTHER" id="PTHR30011">
    <property type="entry name" value="ALKANESULFONATE MONOOXYGENASE-RELATED"/>
    <property type="match status" value="1"/>
</dbReference>
<evidence type="ECO:0000256" key="1">
    <source>
        <dbReference type="ARBA" id="ARBA00022630"/>
    </source>
</evidence>
<dbReference type="GO" id="GO:0016705">
    <property type="term" value="F:oxidoreductase activity, acting on paired donors, with incorporation or reduction of molecular oxygen"/>
    <property type="evidence" value="ECO:0007669"/>
    <property type="project" value="InterPro"/>
</dbReference>
<dbReference type="Gene3D" id="3.20.20.30">
    <property type="entry name" value="Luciferase-like domain"/>
    <property type="match status" value="1"/>
</dbReference>
<dbReference type="SUPFAM" id="SSF51679">
    <property type="entry name" value="Bacterial luciferase-like"/>
    <property type="match status" value="1"/>
</dbReference>
<evidence type="ECO:0000313" key="5">
    <source>
        <dbReference type="EMBL" id="HCT13841.1"/>
    </source>
</evidence>
<protein>
    <submittedName>
        <fullName evidence="5">LLM class flavin-dependent oxidoreductase</fullName>
    </submittedName>
</protein>
<organism evidence="5 6">
    <name type="scientific">Corynebacterium nuruki</name>
    <dbReference type="NCBI Taxonomy" id="1032851"/>
    <lineage>
        <taxon>Bacteria</taxon>
        <taxon>Bacillati</taxon>
        <taxon>Actinomycetota</taxon>
        <taxon>Actinomycetes</taxon>
        <taxon>Mycobacteriales</taxon>
        <taxon>Corynebacteriaceae</taxon>
        <taxon>Corynebacterium</taxon>
    </lineage>
</organism>
<reference evidence="5 6" key="1">
    <citation type="journal article" date="2018" name="Nat. Biotechnol.">
        <title>A standardized bacterial taxonomy based on genome phylogeny substantially revises the tree of life.</title>
        <authorList>
            <person name="Parks D.H."/>
            <person name="Chuvochina M."/>
            <person name="Waite D.W."/>
            <person name="Rinke C."/>
            <person name="Skarshewski A."/>
            <person name="Chaumeil P.A."/>
            <person name="Hugenholtz P."/>
        </authorList>
    </citation>
    <scope>NUCLEOTIDE SEQUENCE [LARGE SCALE GENOMIC DNA]</scope>
    <source>
        <strain evidence="5">UBA11247</strain>
    </source>
</reference>
<name>A0A3D4SXW6_9CORY</name>
<dbReference type="InterPro" id="IPR051260">
    <property type="entry name" value="Diverse_substr_monoxygenases"/>
</dbReference>
<dbReference type="Proteomes" id="UP000261739">
    <property type="component" value="Unassembled WGS sequence"/>
</dbReference>
<comment type="caution">
    <text evidence="5">The sequence shown here is derived from an EMBL/GenBank/DDBJ whole genome shotgun (WGS) entry which is preliminary data.</text>
</comment>
<keyword evidence="3" id="KW-0560">Oxidoreductase</keyword>
<keyword evidence="1" id="KW-0285">Flavoprotein</keyword>
<keyword evidence="4" id="KW-0503">Monooxygenase</keyword>
<evidence type="ECO:0000256" key="4">
    <source>
        <dbReference type="ARBA" id="ARBA00023033"/>
    </source>
</evidence>
<keyword evidence="2" id="KW-0288">FMN</keyword>
<dbReference type="AlphaFoldDB" id="A0A3D4SXW6"/>
<gene>
    <name evidence="5" type="ORF">DIW82_03345</name>
</gene>
<evidence type="ECO:0000313" key="6">
    <source>
        <dbReference type="Proteomes" id="UP000261739"/>
    </source>
</evidence>
<proteinExistence type="predicted"/>